<keyword evidence="3" id="KW-1185">Reference proteome</keyword>
<evidence type="ECO:0000256" key="1">
    <source>
        <dbReference type="SAM" id="MobiDB-lite"/>
    </source>
</evidence>
<name>A0A1D1VTW9_RAMVA</name>
<comment type="caution">
    <text evidence="2">The sequence shown here is derived from an EMBL/GenBank/DDBJ whole genome shotgun (WGS) entry which is preliminary data.</text>
</comment>
<dbReference type="Proteomes" id="UP000186922">
    <property type="component" value="Unassembled WGS sequence"/>
</dbReference>
<dbReference type="AlphaFoldDB" id="A0A1D1VTW9"/>
<gene>
    <name evidence="2" type="primary">RvY_15159-1</name>
    <name evidence="2" type="synonym">RvY_15159.1</name>
    <name evidence="2" type="ORF">RvY_15159</name>
</gene>
<protein>
    <submittedName>
        <fullName evidence="2">Uncharacterized protein</fullName>
    </submittedName>
</protein>
<evidence type="ECO:0000313" key="2">
    <source>
        <dbReference type="EMBL" id="GAV04962.1"/>
    </source>
</evidence>
<feature type="region of interest" description="Disordered" evidence="1">
    <location>
        <begin position="1"/>
        <end position="66"/>
    </location>
</feature>
<reference evidence="2 3" key="1">
    <citation type="journal article" date="2016" name="Nat. Commun.">
        <title>Extremotolerant tardigrade genome and improved radiotolerance of human cultured cells by tardigrade-unique protein.</title>
        <authorList>
            <person name="Hashimoto T."/>
            <person name="Horikawa D.D."/>
            <person name="Saito Y."/>
            <person name="Kuwahara H."/>
            <person name="Kozuka-Hata H."/>
            <person name="Shin-I T."/>
            <person name="Minakuchi Y."/>
            <person name="Ohishi K."/>
            <person name="Motoyama A."/>
            <person name="Aizu T."/>
            <person name="Enomoto A."/>
            <person name="Kondo K."/>
            <person name="Tanaka S."/>
            <person name="Hara Y."/>
            <person name="Koshikawa S."/>
            <person name="Sagara H."/>
            <person name="Miura T."/>
            <person name="Yokobori S."/>
            <person name="Miyagawa K."/>
            <person name="Suzuki Y."/>
            <person name="Kubo T."/>
            <person name="Oyama M."/>
            <person name="Kohara Y."/>
            <person name="Fujiyama A."/>
            <person name="Arakawa K."/>
            <person name="Katayama T."/>
            <person name="Toyoda A."/>
            <person name="Kunieda T."/>
        </authorList>
    </citation>
    <scope>NUCLEOTIDE SEQUENCE [LARGE SCALE GENOMIC DNA]</scope>
    <source>
        <strain evidence="2 3">YOKOZUNA-1</strain>
    </source>
</reference>
<accession>A0A1D1VTW9</accession>
<dbReference type="EMBL" id="BDGG01000011">
    <property type="protein sequence ID" value="GAV04962.1"/>
    <property type="molecule type" value="Genomic_DNA"/>
</dbReference>
<proteinExistence type="predicted"/>
<sequence length="160" mass="17494">MRADVVPMQQAMDKGTSSQPAAQLQIPFPDARSKAGTVPESPEGKDTQFPSNVENPRPTHIADANQPLSDMSQCAAERHTFPDVLRVKKRSLHHRHGTLHQRINQIIRHTVLQNAVARRSSSATNSAKRIFPDSEKPACQVGNCGCAGAKSARPTLSQRE</sequence>
<organism evidence="2 3">
    <name type="scientific">Ramazzottius varieornatus</name>
    <name type="common">Water bear</name>
    <name type="synonym">Tardigrade</name>
    <dbReference type="NCBI Taxonomy" id="947166"/>
    <lineage>
        <taxon>Eukaryota</taxon>
        <taxon>Metazoa</taxon>
        <taxon>Ecdysozoa</taxon>
        <taxon>Tardigrada</taxon>
        <taxon>Eutardigrada</taxon>
        <taxon>Parachela</taxon>
        <taxon>Hypsibioidea</taxon>
        <taxon>Ramazzottiidae</taxon>
        <taxon>Ramazzottius</taxon>
    </lineage>
</organism>
<evidence type="ECO:0000313" key="3">
    <source>
        <dbReference type="Proteomes" id="UP000186922"/>
    </source>
</evidence>